<feature type="binding site" evidence="9">
    <location>
        <position position="493"/>
    </location>
    <ligand>
        <name>Zn(2+)</name>
        <dbReference type="ChEBI" id="CHEBI:29105"/>
    </ligand>
</feature>
<protein>
    <recommendedName>
        <fullName evidence="3">Carbonic anhydrase</fullName>
        <ecNumber evidence="2">4.2.1.1</ecNumber>
    </recommendedName>
    <alternativeName>
        <fullName evidence="7">Carbonate dehydratase</fullName>
    </alternativeName>
</protein>
<evidence type="ECO:0000313" key="10">
    <source>
        <dbReference type="EMBL" id="GMF21032.1"/>
    </source>
</evidence>
<dbReference type="InterPro" id="IPR036874">
    <property type="entry name" value="Carbonic_anhydrase_sf"/>
</dbReference>
<feature type="binding site" evidence="9">
    <location>
        <position position="434"/>
    </location>
    <ligand>
        <name>Zn(2+)</name>
        <dbReference type="ChEBI" id="CHEBI:29105"/>
    </ligand>
</feature>
<reference evidence="10" key="1">
    <citation type="submission" date="2023-04" db="EMBL/GenBank/DDBJ databases">
        <title>Phytophthora fragariaefolia NBRC 109709.</title>
        <authorList>
            <person name="Ichikawa N."/>
            <person name="Sato H."/>
            <person name="Tonouchi N."/>
        </authorList>
    </citation>
    <scope>NUCLEOTIDE SEQUENCE</scope>
    <source>
        <strain evidence="10">NBRC 109709</strain>
    </source>
</reference>
<dbReference type="PROSITE" id="PS00704">
    <property type="entry name" value="PROK_CO2_ANHYDRASE_1"/>
    <property type="match status" value="2"/>
</dbReference>
<dbReference type="FunFam" id="3.40.1050.10:FF:000001">
    <property type="entry name" value="Carbonic anhydrase"/>
    <property type="match status" value="2"/>
</dbReference>
<dbReference type="SMART" id="SM00947">
    <property type="entry name" value="Pro_CA"/>
    <property type="match status" value="2"/>
</dbReference>
<evidence type="ECO:0000256" key="7">
    <source>
        <dbReference type="ARBA" id="ARBA00031969"/>
    </source>
</evidence>
<sequence>MMNTIDNTAQAPKCLGECKGTTEECFHSSKSIQHLHNNNKKWREDLVKRDASLFDRLSEGQHPPYLWIGCSDSRVPAEEITGLDPGEMFCHRNVANLVVTNDINVLSVVQYAVETLKVKDIIVCGHYGCGGVKAAMDNKCVGILDTWLRTVRDVHRNHKEELDAFPTDEARYRRTVELNVKQQCLNIFKMNVVQHRLGRPDQPNIHGLVYDIHTGGLKELKVDYCGYFTKLVGTDSLHAFPDGEETMSLAHRRRNVILDLAEGLEKEPGMIRTRYMARMLKRESDLFSPGEVDEAIETIKAQMKDPQSSFMNIKDLIAYFAPMKPKATASWEAVEAVKEIQTLAWFATCEYLILPLDSYQVPALPSSSFNIDNMGDDRGASKHDHSSCIDHDPHSLQHLFENNRKWRDDVLQRDPEFFERTAKAQSPRYLWIGCSDSRVPAEEITGLNPGEMFVHRNVANLVVSNDINSLSVVQFSVEKLKVKDIIVCGHYGCGGVTAALKNAQIGLLDNWLRNIRDVCRTHKDELSQYTTDEERERRLVELNIQEQCLNIFKINMVQRRLGLYGSPRIHGMVYDIRSGILKELEVDYHGYIAKHMGVFRLHSFRDGKLPTTKPEFQRNMILNLVDDHEEEPGTVSVRYISRMLKRESELFSEEEVDTAIKAIQGQAKTSGSPFVEVNALVSYFAGEEAKA</sequence>
<name>A0A9W6WNX4_9STRA</name>
<feature type="binding site" evidence="9">
    <location>
        <position position="490"/>
    </location>
    <ligand>
        <name>Zn(2+)</name>
        <dbReference type="ChEBI" id="CHEBI:29105"/>
    </ligand>
</feature>
<dbReference type="SUPFAM" id="SSF53056">
    <property type="entry name" value="beta-carbonic anhydrase, cab"/>
    <property type="match status" value="2"/>
</dbReference>
<evidence type="ECO:0000256" key="5">
    <source>
        <dbReference type="ARBA" id="ARBA00022833"/>
    </source>
</evidence>
<accession>A0A9W6WNX4</accession>
<keyword evidence="4 9" id="KW-0479">Metal-binding</keyword>
<comment type="cofactor">
    <cofactor evidence="9">
        <name>Zn(2+)</name>
        <dbReference type="ChEBI" id="CHEBI:29105"/>
    </cofactor>
    <text evidence="9">Binds 1 zinc ion per subunit.</text>
</comment>
<comment type="caution">
    <text evidence="10">The sequence shown here is derived from an EMBL/GenBank/DDBJ whole genome shotgun (WGS) entry which is preliminary data.</text>
</comment>
<evidence type="ECO:0000256" key="3">
    <source>
        <dbReference type="ARBA" id="ARBA00014628"/>
    </source>
</evidence>
<dbReference type="Proteomes" id="UP001165121">
    <property type="component" value="Unassembled WGS sequence"/>
</dbReference>
<dbReference type="EMBL" id="BSXT01000214">
    <property type="protein sequence ID" value="GMF21032.1"/>
    <property type="molecule type" value="Genomic_DNA"/>
</dbReference>
<evidence type="ECO:0000313" key="11">
    <source>
        <dbReference type="Proteomes" id="UP001165121"/>
    </source>
</evidence>
<dbReference type="InterPro" id="IPR001765">
    <property type="entry name" value="Carbonic_anhydrase"/>
</dbReference>
<comment type="similarity">
    <text evidence="1">Belongs to the beta-class carbonic anhydrase family.</text>
</comment>
<keyword evidence="5 9" id="KW-0862">Zinc</keyword>
<evidence type="ECO:0000256" key="9">
    <source>
        <dbReference type="PIRSR" id="PIRSR601765-1"/>
    </source>
</evidence>
<dbReference type="GO" id="GO:0008270">
    <property type="term" value="F:zinc ion binding"/>
    <property type="evidence" value="ECO:0007669"/>
    <property type="project" value="InterPro"/>
</dbReference>
<dbReference type="PROSITE" id="PS00705">
    <property type="entry name" value="PROK_CO2_ANHYDRASE_2"/>
    <property type="match status" value="1"/>
</dbReference>
<dbReference type="GO" id="GO:0004089">
    <property type="term" value="F:carbonate dehydratase activity"/>
    <property type="evidence" value="ECO:0007669"/>
    <property type="project" value="UniProtKB-EC"/>
</dbReference>
<dbReference type="Pfam" id="PF00484">
    <property type="entry name" value="Pro_CA"/>
    <property type="match status" value="2"/>
</dbReference>
<keyword evidence="11" id="KW-1185">Reference proteome</keyword>
<dbReference type="OrthoDB" id="10248475at2759"/>
<gene>
    <name evidence="10" type="ORF">Pfra01_000268000</name>
</gene>
<dbReference type="AlphaFoldDB" id="A0A9W6WNX4"/>
<evidence type="ECO:0000256" key="4">
    <source>
        <dbReference type="ARBA" id="ARBA00022723"/>
    </source>
</evidence>
<dbReference type="CDD" id="cd00883">
    <property type="entry name" value="beta_CA_cladeA"/>
    <property type="match status" value="2"/>
</dbReference>
<evidence type="ECO:0000256" key="2">
    <source>
        <dbReference type="ARBA" id="ARBA00012925"/>
    </source>
</evidence>
<evidence type="ECO:0000256" key="1">
    <source>
        <dbReference type="ARBA" id="ARBA00006217"/>
    </source>
</evidence>
<feature type="binding site" evidence="9">
    <location>
        <position position="436"/>
    </location>
    <ligand>
        <name>Zn(2+)</name>
        <dbReference type="ChEBI" id="CHEBI:29105"/>
    </ligand>
</feature>
<evidence type="ECO:0000256" key="6">
    <source>
        <dbReference type="ARBA" id="ARBA00023239"/>
    </source>
</evidence>
<comment type="catalytic activity">
    <reaction evidence="8">
        <text>hydrogencarbonate + H(+) = CO2 + H2O</text>
        <dbReference type="Rhea" id="RHEA:10748"/>
        <dbReference type="ChEBI" id="CHEBI:15377"/>
        <dbReference type="ChEBI" id="CHEBI:15378"/>
        <dbReference type="ChEBI" id="CHEBI:16526"/>
        <dbReference type="ChEBI" id="CHEBI:17544"/>
        <dbReference type="EC" id="4.2.1.1"/>
    </reaction>
</comment>
<dbReference type="Gene3D" id="3.40.1050.10">
    <property type="entry name" value="Carbonic anhydrase"/>
    <property type="match status" value="2"/>
</dbReference>
<organism evidence="10 11">
    <name type="scientific">Phytophthora fragariaefolia</name>
    <dbReference type="NCBI Taxonomy" id="1490495"/>
    <lineage>
        <taxon>Eukaryota</taxon>
        <taxon>Sar</taxon>
        <taxon>Stramenopiles</taxon>
        <taxon>Oomycota</taxon>
        <taxon>Peronosporomycetes</taxon>
        <taxon>Peronosporales</taxon>
        <taxon>Peronosporaceae</taxon>
        <taxon>Phytophthora</taxon>
    </lineage>
</organism>
<dbReference type="GO" id="GO:0015976">
    <property type="term" value="P:carbon utilization"/>
    <property type="evidence" value="ECO:0007669"/>
    <property type="project" value="InterPro"/>
</dbReference>
<evidence type="ECO:0000256" key="8">
    <source>
        <dbReference type="ARBA" id="ARBA00048348"/>
    </source>
</evidence>
<keyword evidence="6" id="KW-0456">Lyase</keyword>
<dbReference type="EC" id="4.2.1.1" evidence="2"/>
<dbReference type="InterPro" id="IPR015892">
    <property type="entry name" value="Carbonic_anhydrase_CS"/>
</dbReference>
<dbReference type="PANTHER" id="PTHR11002">
    <property type="entry name" value="CARBONIC ANHYDRASE"/>
    <property type="match status" value="1"/>
</dbReference>
<proteinExistence type="inferred from homology"/>
<dbReference type="PANTHER" id="PTHR11002:SF76">
    <property type="entry name" value="CARBONIC ANHYDRASE"/>
    <property type="match status" value="1"/>
</dbReference>